<protein>
    <recommendedName>
        <fullName evidence="3">Lipoprotein</fullName>
    </recommendedName>
</protein>
<reference evidence="1 2" key="1">
    <citation type="submission" date="2016-12" db="EMBL/GenBank/DDBJ databases">
        <title>Isolation and genomic insights into novel planktonic Zetaproteobacteria from stratified waters of the Chesapeake Bay.</title>
        <authorList>
            <person name="McAllister S.M."/>
            <person name="Kato S."/>
            <person name="Chan C.S."/>
            <person name="Chiu B.K."/>
            <person name="Field E.K."/>
        </authorList>
    </citation>
    <scope>NUCLEOTIDE SEQUENCE [LARGE SCALE GENOMIC DNA]</scope>
    <source>
        <strain evidence="1 2">CP-8</strain>
    </source>
</reference>
<dbReference type="Proteomes" id="UP000231637">
    <property type="component" value="Chromosome"/>
</dbReference>
<organism evidence="1 2">
    <name type="scientific">Mariprofundus ferrinatatus</name>
    <dbReference type="NCBI Taxonomy" id="1921087"/>
    <lineage>
        <taxon>Bacteria</taxon>
        <taxon>Pseudomonadati</taxon>
        <taxon>Pseudomonadota</taxon>
        <taxon>Candidatius Mariprofundia</taxon>
        <taxon>Mariprofundales</taxon>
        <taxon>Mariprofundaceae</taxon>
        <taxon>Mariprofundus</taxon>
    </lineage>
</organism>
<accession>A0A2K8L261</accession>
<evidence type="ECO:0008006" key="3">
    <source>
        <dbReference type="Google" id="ProtNLM"/>
    </source>
</evidence>
<dbReference type="OrthoDB" id="5293612at2"/>
<dbReference type="EMBL" id="CP018800">
    <property type="protein sequence ID" value="ATX81182.1"/>
    <property type="molecule type" value="Genomic_DNA"/>
</dbReference>
<name>A0A2K8L261_9PROT</name>
<evidence type="ECO:0000313" key="2">
    <source>
        <dbReference type="Proteomes" id="UP000231637"/>
    </source>
</evidence>
<dbReference type="PROSITE" id="PS51257">
    <property type="entry name" value="PROKAR_LIPOPROTEIN"/>
    <property type="match status" value="1"/>
</dbReference>
<keyword evidence="2" id="KW-1185">Reference proteome</keyword>
<sequence length="202" mass="22470">MGKIMLFMVAGLLLIGCGPKKPNLPEVGVPPKPLVQKGFSFTPLAETGWYIIGQVPYRVALARQGKSTDETHAIQGMVFNFKNFDSDEDFIRAVKAGQAQDTDITDPDRFKVTTHDTVLRPHKGERCAFSHIVTEDHGAVKRSATDGFMILEIYALVCRHPENRSAAVSVDYSQRYYAQNRNSDIESKAISLIDSVSFEPLH</sequence>
<dbReference type="RefSeq" id="WP_100264681.1">
    <property type="nucleotide sequence ID" value="NZ_CP018800.1"/>
</dbReference>
<evidence type="ECO:0000313" key="1">
    <source>
        <dbReference type="EMBL" id="ATX81182.1"/>
    </source>
</evidence>
<dbReference type="KEGG" id="mfn:Ga0123462_0307"/>
<proteinExistence type="predicted"/>
<dbReference type="AlphaFoldDB" id="A0A2K8L261"/>
<gene>
    <name evidence="1" type="ORF">Ga0123462_0307</name>
</gene>